<dbReference type="Gene3D" id="2.40.50.140">
    <property type="entry name" value="Nucleic acid-binding proteins"/>
    <property type="match status" value="1"/>
</dbReference>
<keyword evidence="5 13" id="KW-0347">Helicase</keyword>
<dbReference type="InterPro" id="IPR045562">
    <property type="entry name" value="RecG_dom3_C"/>
</dbReference>
<evidence type="ECO:0000256" key="7">
    <source>
        <dbReference type="ARBA" id="ARBA00023125"/>
    </source>
</evidence>
<dbReference type="CDD" id="cd04488">
    <property type="entry name" value="RecG_wedge_OBF"/>
    <property type="match status" value="1"/>
</dbReference>
<dbReference type="NCBIfam" id="TIGR00643">
    <property type="entry name" value="recG"/>
    <property type="match status" value="1"/>
</dbReference>
<dbReference type="GO" id="GO:0043138">
    <property type="term" value="F:3'-5' DNA helicase activity"/>
    <property type="evidence" value="ECO:0007669"/>
    <property type="project" value="UniProtKB-EC"/>
</dbReference>
<evidence type="ECO:0000256" key="2">
    <source>
        <dbReference type="ARBA" id="ARBA00022741"/>
    </source>
</evidence>
<dbReference type="InterPro" id="IPR014001">
    <property type="entry name" value="Helicase_ATP-bd"/>
</dbReference>
<dbReference type="PROSITE" id="PS51194">
    <property type="entry name" value="HELICASE_CTER"/>
    <property type="match status" value="1"/>
</dbReference>
<feature type="domain" description="Helicase ATP-binding" evidence="14">
    <location>
        <begin position="303"/>
        <end position="478"/>
    </location>
</feature>
<evidence type="ECO:0000259" key="15">
    <source>
        <dbReference type="PROSITE" id="PS51194"/>
    </source>
</evidence>
<evidence type="ECO:0000313" key="16">
    <source>
        <dbReference type="EMBL" id="ORB49374.1"/>
    </source>
</evidence>
<reference evidence="16 17" key="1">
    <citation type="submission" date="2016-12" db="EMBL/GenBank/DDBJ databases">
        <title>The new phylogeny of genus Mycobacterium.</title>
        <authorList>
            <person name="Tortoli E."/>
            <person name="Trovato A."/>
            <person name="Cirillo D.M."/>
        </authorList>
    </citation>
    <scope>NUCLEOTIDE SEQUENCE [LARGE SCALE GENOMIC DNA]</scope>
    <source>
        <strain evidence="16 17">CCUG 66554</strain>
    </source>
</reference>
<evidence type="ECO:0000256" key="10">
    <source>
        <dbReference type="ARBA" id="ARBA00023235"/>
    </source>
</evidence>
<dbReference type="STRING" id="1578165.BKG68_05245"/>
<evidence type="ECO:0000256" key="11">
    <source>
        <dbReference type="ARBA" id="ARBA00034617"/>
    </source>
</evidence>
<dbReference type="SUPFAM" id="SSF52540">
    <property type="entry name" value="P-loop containing nucleoside triphosphate hydrolases"/>
    <property type="match status" value="2"/>
</dbReference>
<organism evidence="16 17">
    <name type="scientific">Mycobacteroides saopaulense</name>
    <dbReference type="NCBI Taxonomy" id="1578165"/>
    <lineage>
        <taxon>Bacteria</taxon>
        <taxon>Bacillati</taxon>
        <taxon>Actinomycetota</taxon>
        <taxon>Actinomycetes</taxon>
        <taxon>Mycobacteriales</taxon>
        <taxon>Mycobacteriaceae</taxon>
        <taxon>Mycobacteroides</taxon>
    </lineage>
</organism>
<keyword evidence="2 13" id="KW-0547">Nucleotide-binding</keyword>
<dbReference type="PANTHER" id="PTHR47964:SF1">
    <property type="entry name" value="ATP-DEPENDENT DNA HELICASE HOMOLOG RECG, CHLOROPLASTIC"/>
    <property type="match status" value="1"/>
</dbReference>
<evidence type="ECO:0000256" key="4">
    <source>
        <dbReference type="ARBA" id="ARBA00022801"/>
    </source>
</evidence>
<evidence type="ECO:0000256" key="8">
    <source>
        <dbReference type="ARBA" id="ARBA00023172"/>
    </source>
</evidence>
<dbReference type="GO" id="GO:0005524">
    <property type="term" value="F:ATP binding"/>
    <property type="evidence" value="ECO:0007669"/>
    <property type="project" value="UniProtKB-KW"/>
</dbReference>
<evidence type="ECO:0000259" key="14">
    <source>
        <dbReference type="PROSITE" id="PS51192"/>
    </source>
</evidence>
<evidence type="ECO:0000256" key="3">
    <source>
        <dbReference type="ARBA" id="ARBA00022763"/>
    </source>
</evidence>
<evidence type="ECO:0000256" key="1">
    <source>
        <dbReference type="ARBA" id="ARBA00007504"/>
    </source>
</evidence>
<dbReference type="Proteomes" id="UP000192434">
    <property type="component" value="Unassembled WGS sequence"/>
</dbReference>
<evidence type="ECO:0000256" key="13">
    <source>
        <dbReference type="RuleBase" id="RU363016"/>
    </source>
</evidence>
<evidence type="ECO:0000256" key="5">
    <source>
        <dbReference type="ARBA" id="ARBA00022806"/>
    </source>
</evidence>
<dbReference type="InterPro" id="IPR012340">
    <property type="entry name" value="NA-bd_OB-fold"/>
</dbReference>
<dbReference type="Pfam" id="PF19833">
    <property type="entry name" value="RecG_dom3_C"/>
    <property type="match status" value="1"/>
</dbReference>
<dbReference type="GO" id="GO:0006310">
    <property type="term" value="P:DNA recombination"/>
    <property type="evidence" value="ECO:0007669"/>
    <property type="project" value="UniProtKB-UniRule"/>
</dbReference>
<keyword evidence="3 13" id="KW-0227">DNA damage</keyword>
<dbReference type="AlphaFoldDB" id="A0A1X0IMG4"/>
<dbReference type="OrthoDB" id="9804325at2"/>
<keyword evidence="6 13" id="KW-0067">ATP-binding</keyword>
<dbReference type="PANTHER" id="PTHR47964">
    <property type="entry name" value="ATP-DEPENDENT DNA HELICASE HOMOLOG RECG, CHLOROPLASTIC"/>
    <property type="match status" value="1"/>
</dbReference>
<dbReference type="InterPro" id="IPR011545">
    <property type="entry name" value="DEAD/DEAH_box_helicase_dom"/>
</dbReference>
<dbReference type="Pfam" id="PF00271">
    <property type="entry name" value="Helicase_C"/>
    <property type="match status" value="1"/>
</dbReference>
<evidence type="ECO:0000313" key="17">
    <source>
        <dbReference type="Proteomes" id="UP000192434"/>
    </source>
</evidence>
<dbReference type="GO" id="GO:0006281">
    <property type="term" value="P:DNA repair"/>
    <property type="evidence" value="ECO:0007669"/>
    <property type="project" value="UniProtKB-UniRule"/>
</dbReference>
<dbReference type="GO" id="GO:0003677">
    <property type="term" value="F:DNA binding"/>
    <property type="evidence" value="ECO:0007669"/>
    <property type="project" value="UniProtKB-KW"/>
</dbReference>
<feature type="domain" description="Helicase C-terminal" evidence="15">
    <location>
        <begin position="505"/>
        <end position="681"/>
    </location>
</feature>
<evidence type="ECO:0000256" key="9">
    <source>
        <dbReference type="ARBA" id="ARBA00023204"/>
    </source>
</evidence>
<accession>A0A1X0IMG4</accession>
<keyword evidence="4 13" id="KW-0378">Hydrolase</keyword>
<keyword evidence="8 13" id="KW-0233">DNA recombination</keyword>
<dbReference type="SMART" id="SM00490">
    <property type="entry name" value="HELICc"/>
    <property type="match status" value="1"/>
</dbReference>
<comment type="catalytic activity">
    <reaction evidence="11 13">
        <text>Couples ATP hydrolysis with the unwinding of duplex DNA by translocating in the 3'-5' direction.</text>
        <dbReference type="EC" id="5.6.2.4"/>
    </reaction>
</comment>
<evidence type="ECO:0000256" key="6">
    <source>
        <dbReference type="ARBA" id="ARBA00022840"/>
    </source>
</evidence>
<dbReference type="EMBL" id="MVII01000040">
    <property type="protein sequence ID" value="ORB49374.1"/>
    <property type="molecule type" value="Genomic_DNA"/>
</dbReference>
<protein>
    <recommendedName>
        <fullName evidence="13">ATP-dependent DNA helicase RecG</fullName>
        <ecNumber evidence="13">5.6.2.4</ecNumber>
    </recommendedName>
</protein>
<dbReference type="NCBIfam" id="NF008167">
    <property type="entry name" value="PRK10917.2-1"/>
    <property type="match status" value="1"/>
</dbReference>
<keyword evidence="9 13" id="KW-0234">DNA repair</keyword>
<dbReference type="GO" id="GO:0016887">
    <property type="term" value="F:ATP hydrolysis activity"/>
    <property type="evidence" value="ECO:0007669"/>
    <property type="project" value="RHEA"/>
</dbReference>
<sequence length="749" mass="81250">MAELSDRLDHVLGHKASDVLDAEFGLLTVEDLLHHYPRRYSTDFSLRDEQDGERAKPGEHTTLVGFITSAELKSMRNRKGQFLSVTLGSAPHAVQATFFHPHKVKRDLEVGNRVMLSGAVGEFRGKPQLTHPDYLVLETALGESTTTRGSTALRGIAGAARDASTAISAFQRNVFPIYPATKNLESWDIYRCVDQVLTQLDPVPEALPDAVLDEYNLMSLDEALRKIHMSEDASEQKQARRRLAFDEALGLQLALAMRRGSDVGSAGPPMPLTEGKLRTDLLSQLPFELTEGQQQVVAEIGTDLAGVKPMNRLLQGEVGSGKTVVALLAMMQAIDAGYQCALLAPTEVLAVQHARSLRAMLGSLATAGELGAPDDATSIALLTGSMSPAVKKQVKADVATGLAGIVIGTHALLQDSVDFHNLGLVVVDEQHRFGVEQRDRLRAKAPEGIVPHLLVMTATPIPRTVALTVFGDLETSTLRELPRGRQPITTTAVFTREKPGWLARGWERIAEEVAAGRQAYVVASRIDADDVDNGALDSAEPEEKRPPPVPVTELYETIRGSLLPGLRIGLLHGRLPSEQKDAVMAAFNAGEIDVLVCTTVIEVGVDVPNATVMLIMDADRFGISQLHQLRGRVGRGGNKGLCLLVSPCSPGGSAGRRLRAVQDTIDGFTLAELDLEERREGDVLGRDQSGRAVNLRLLSLMDHRDMIETARDMAVRACAEDPELTKRPALAAMARRFLITDQIEYLDKS</sequence>
<gene>
    <name evidence="16" type="ORF">BST43_23190</name>
</gene>
<keyword evidence="10" id="KW-0413">Isomerase</keyword>
<comment type="catalytic activity">
    <reaction evidence="12 13">
        <text>ATP + H2O = ADP + phosphate + H(+)</text>
        <dbReference type="Rhea" id="RHEA:13065"/>
        <dbReference type="ChEBI" id="CHEBI:15377"/>
        <dbReference type="ChEBI" id="CHEBI:15378"/>
        <dbReference type="ChEBI" id="CHEBI:30616"/>
        <dbReference type="ChEBI" id="CHEBI:43474"/>
        <dbReference type="ChEBI" id="CHEBI:456216"/>
        <dbReference type="EC" id="5.6.2.4"/>
    </reaction>
</comment>
<comment type="caution">
    <text evidence="16">The sequence shown here is derived from an EMBL/GenBank/DDBJ whole genome shotgun (WGS) entry which is preliminary data.</text>
</comment>
<evidence type="ECO:0000256" key="12">
    <source>
        <dbReference type="ARBA" id="ARBA00048988"/>
    </source>
</evidence>
<dbReference type="SMART" id="SM00487">
    <property type="entry name" value="DEXDc"/>
    <property type="match status" value="1"/>
</dbReference>
<dbReference type="InterPro" id="IPR004609">
    <property type="entry name" value="ATP-dep_DNA_helicase_RecG"/>
</dbReference>
<keyword evidence="7" id="KW-0238">DNA-binding</keyword>
<dbReference type="InterPro" id="IPR047112">
    <property type="entry name" value="RecG/Mfd"/>
</dbReference>
<dbReference type="Gene3D" id="3.40.50.300">
    <property type="entry name" value="P-loop containing nucleotide triphosphate hydrolases"/>
    <property type="match status" value="2"/>
</dbReference>
<dbReference type="SUPFAM" id="SSF50249">
    <property type="entry name" value="Nucleic acid-binding proteins"/>
    <property type="match status" value="1"/>
</dbReference>
<dbReference type="PROSITE" id="PS51192">
    <property type="entry name" value="HELICASE_ATP_BIND_1"/>
    <property type="match status" value="1"/>
</dbReference>
<name>A0A1X0IMG4_9MYCO</name>
<dbReference type="CDD" id="cd17992">
    <property type="entry name" value="DEXHc_RecG"/>
    <property type="match status" value="1"/>
</dbReference>
<dbReference type="EC" id="5.6.2.4" evidence="13"/>
<dbReference type="InterPro" id="IPR027417">
    <property type="entry name" value="P-loop_NTPase"/>
</dbReference>
<proteinExistence type="inferred from homology"/>
<comment type="similarity">
    <text evidence="1 13">Belongs to the helicase family. RecG subfamily.</text>
</comment>
<comment type="function">
    <text evidence="13">Plays a critical role in recombination and DNA repair. Helps process Holliday junction intermediates to mature products by catalyzing branch migration. Has replication fork regression activity, unwinds stalled or blocked replication forks to make a HJ that can be resolved. Has a DNA unwinding activity characteristic of a DNA helicase with 3'-5' polarity.</text>
</comment>
<dbReference type="Pfam" id="PF00270">
    <property type="entry name" value="DEAD"/>
    <property type="match status" value="1"/>
</dbReference>
<dbReference type="RefSeq" id="WP_083019384.1">
    <property type="nucleotide sequence ID" value="NZ_MVII01000040.1"/>
</dbReference>
<dbReference type="InterPro" id="IPR001650">
    <property type="entry name" value="Helicase_C-like"/>
</dbReference>